<evidence type="ECO:0000313" key="8">
    <source>
        <dbReference type="Proteomes" id="UP000672009"/>
    </source>
</evidence>
<dbReference type="GO" id="GO:0000287">
    <property type="term" value="F:magnesium ion binding"/>
    <property type="evidence" value="ECO:0007669"/>
    <property type="project" value="UniProtKB-UniRule"/>
</dbReference>
<dbReference type="EC" id="3.1.-.-" evidence="5"/>
<dbReference type="GO" id="GO:0004540">
    <property type="term" value="F:RNA nuclease activity"/>
    <property type="evidence" value="ECO:0007669"/>
    <property type="project" value="InterPro"/>
</dbReference>
<keyword evidence="1 5" id="KW-1277">Toxin-antitoxin system</keyword>
<keyword evidence="2 5" id="KW-0540">Nuclease</keyword>
<dbReference type="KEGG" id="tun:J9260_15060"/>
<evidence type="ECO:0000313" key="7">
    <source>
        <dbReference type="EMBL" id="QTR53008.1"/>
    </source>
</evidence>
<sequence length="148" mass="16388">MFALDTNLLVYAHNVDAPFHKAAKAFVEKVLNERDSAGNLTICIPAQVLVEFLNVITWAKLESPLPLPVALRVVQQYMDTGVTIAHPLPSQLDTLLELLATVKTRKKIFDVALAATLRDNDVVGLYTLNTKDFIEFTFLNVVNPLANV</sequence>
<dbReference type="InterPro" id="IPR029060">
    <property type="entry name" value="PIN-like_dom_sf"/>
</dbReference>
<organism evidence="7 8">
    <name type="scientific">Thiothrix unzii</name>
    <dbReference type="NCBI Taxonomy" id="111769"/>
    <lineage>
        <taxon>Bacteria</taxon>
        <taxon>Pseudomonadati</taxon>
        <taxon>Pseudomonadota</taxon>
        <taxon>Gammaproteobacteria</taxon>
        <taxon>Thiotrichales</taxon>
        <taxon>Thiotrichaceae</taxon>
        <taxon>Thiothrix</taxon>
    </lineage>
</organism>
<feature type="binding site" evidence="5">
    <location>
        <position position="110"/>
    </location>
    <ligand>
        <name>Mg(2+)</name>
        <dbReference type="ChEBI" id="CHEBI:18420"/>
    </ligand>
</feature>
<evidence type="ECO:0000256" key="2">
    <source>
        <dbReference type="ARBA" id="ARBA00022722"/>
    </source>
</evidence>
<evidence type="ECO:0000256" key="4">
    <source>
        <dbReference type="ARBA" id="ARBA00022801"/>
    </source>
</evidence>
<dbReference type="GO" id="GO:0016787">
    <property type="term" value="F:hydrolase activity"/>
    <property type="evidence" value="ECO:0007669"/>
    <property type="project" value="UniProtKB-KW"/>
</dbReference>
<feature type="domain" description="PIN" evidence="6">
    <location>
        <begin position="4"/>
        <end position="127"/>
    </location>
</feature>
<evidence type="ECO:0000259" key="6">
    <source>
        <dbReference type="Pfam" id="PF01850"/>
    </source>
</evidence>
<dbReference type="Gene3D" id="3.40.50.1010">
    <property type="entry name" value="5'-nuclease"/>
    <property type="match status" value="1"/>
</dbReference>
<dbReference type="RefSeq" id="WP_210218536.1">
    <property type="nucleotide sequence ID" value="NZ_CP072793.1"/>
</dbReference>
<protein>
    <recommendedName>
        <fullName evidence="5">Ribonuclease VapC</fullName>
        <shortName evidence="5">RNase VapC</shortName>
        <ecNumber evidence="5">3.1.-.-</ecNumber>
    </recommendedName>
    <alternativeName>
        <fullName evidence="5">Toxin VapC</fullName>
    </alternativeName>
</protein>
<dbReference type="Pfam" id="PF01850">
    <property type="entry name" value="PIN"/>
    <property type="match status" value="1"/>
</dbReference>
<dbReference type="InterPro" id="IPR002716">
    <property type="entry name" value="PIN_dom"/>
</dbReference>
<evidence type="ECO:0000256" key="1">
    <source>
        <dbReference type="ARBA" id="ARBA00022649"/>
    </source>
</evidence>
<dbReference type="HAMAP" id="MF_00265">
    <property type="entry name" value="VapC_Nob1"/>
    <property type="match status" value="1"/>
</dbReference>
<proteinExistence type="inferred from homology"/>
<dbReference type="SUPFAM" id="SSF88723">
    <property type="entry name" value="PIN domain-like"/>
    <property type="match status" value="1"/>
</dbReference>
<dbReference type="AlphaFoldDB" id="A0A975F8I2"/>
<comment type="function">
    <text evidence="5">Toxic component of a toxin-antitoxin (TA) system. An RNase.</text>
</comment>
<gene>
    <name evidence="5" type="primary">vapC</name>
    <name evidence="7" type="ORF">J9260_15060</name>
</gene>
<dbReference type="GO" id="GO:0090729">
    <property type="term" value="F:toxin activity"/>
    <property type="evidence" value="ECO:0007669"/>
    <property type="project" value="UniProtKB-KW"/>
</dbReference>
<feature type="binding site" evidence="5">
    <location>
        <position position="5"/>
    </location>
    <ligand>
        <name>Mg(2+)</name>
        <dbReference type="ChEBI" id="CHEBI:18420"/>
    </ligand>
</feature>
<keyword evidence="5" id="KW-0800">Toxin</keyword>
<keyword evidence="5" id="KW-0460">Magnesium</keyword>
<keyword evidence="4 5" id="KW-0378">Hydrolase</keyword>
<dbReference type="Proteomes" id="UP000672009">
    <property type="component" value="Chromosome"/>
</dbReference>
<keyword evidence="3 5" id="KW-0479">Metal-binding</keyword>
<accession>A0A975F8I2</accession>
<evidence type="ECO:0000256" key="5">
    <source>
        <dbReference type="HAMAP-Rule" id="MF_00265"/>
    </source>
</evidence>
<comment type="cofactor">
    <cofactor evidence="5">
        <name>Mg(2+)</name>
        <dbReference type="ChEBI" id="CHEBI:18420"/>
    </cofactor>
</comment>
<evidence type="ECO:0000256" key="3">
    <source>
        <dbReference type="ARBA" id="ARBA00022723"/>
    </source>
</evidence>
<dbReference type="InterPro" id="IPR022907">
    <property type="entry name" value="VapC_family"/>
</dbReference>
<reference evidence="7" key="1">
    <citation type="submission" date="2021-04" db="EMBL/GenBank/DDBJ databases">
        <title>Genomics, taxonomy and metabolism of representatives of sulfur bacteria of the genus Thiothrix: Thiothrix fructosivorans QT, Thiothrix unzii A1T and three new species, Thiothrix subterranea sp. nov., Thiothrix litoralis sp. nov. and 'Candidatus Thiothrix anitrata' sp. nov.</title>
        <authorList>
            <person name="Ravin N.V."/>
            <person name="Smolyakov D."/>
            <person name="Rudenko T.S."/>
            <person name="Mardanov A.V."/>
            <person name="Beletsky A.V."/>
            <person name="Markov N.D."/>
            <person name="Fomenkov A.I."/>
            <person name="Roberts R.J."/>
            <person name="Karnachuk O.V."/>
            <person name="Novikov A."/>
            <person name="Grabovich M.Y."/>
        </authorList>
    </citation>
    <scope>NUCLEOTIDE SEQUENCE</scope>
    <source>
        <strain evidence="7">A1</strain>
    </source>
</reference>
<name>A0A975F8I2_9GAMM</name>
<dbReference type="EMBL" id="CP072793">
    <property type="protein sequence ID" value="QTR53008.1"/>
    <property type="molecule type" value="Genomic_DNA"/>
</dbReference>
<keyword evidence="8" id="KW-1185">Reference proteome</keyword>
<comment type="similarity">
    <text evidence="5">Belongs to the PINc/VapC protein family.</text>
</comment>